<reference evidence="13 14" key="1">
    <citation type="submission" date="2019-06" db="EMBL/GenBank/DDBJ databases">
        <title>Sorghum-associated microbial communities from plants grown in Nebraska, USA.</title>
        <authorList>
            <person name="Schachtman D."/>
        </authorList>
    </citation>
    <scope>NUCLEOTIDE SEQUENCE [LARGE SCALE GENOMIC DNA]</scope>
    <source>
        <strain evidence="13 14">1225</strain>
    </source>
</reference>
<sequence length="353" mass="38901">MLEVSGLTRRIGGNNVLADLSISQPRGEVACIVGPSGCGKSTLLRLVAGLDAPDAGEIRIDGEVMSSERRMVPTHRRSINMVFQDYALWPHMRVGNIVGYGLAHLNRADREKRVSDLLRLMRIEALGDRLPSQLSGGQQQRVAIARALATSPRILLLDEPLSNLDVQLRTEMRLEFADLFRKVETTVLYVTHDPLEASSFADRLIVMRKGQIEQQGDPQTLFSAPSSEWVAMLAGYDIRLTLENPRPDQDGFIGNAGDQAVRFGAMAEGQPLAEAKSVLLMLHPTSLRFGDEREKLDNRVSGTVVSTLYEGRQWRVSLKVGESRFSILVPFRCSVGEVLAFGFSSRDAAAFPA</sequence>
<dbReference type="PANTHER" id="PTHR42781:SF1">
    <property type="entry name" value="THIAMINE IMPORT ATP-BINDING PROTEIN THIQ"/>
    <property type="match status" value="1"/>
</dbReference>
<evidence type="ECO:0000256" key="1">
    <source>
        <dbReference type="ARBA" id="ARBA00005417"/>
    </source>
</evidence>
<dbReference type="InterPro" id="IPR017871">
    <property type="entry name" value="ABC_transporter-like_CS"/>
</dbReference>
<dbReference type="InterPro" id="IPR003593">
    <property type="entry name" value="AAA+_ATPase"/>
</dbReference>
<evidence type="ECO:0000256" key="7">
    <source>
        <dbReference type="ARBA" id="ARBA00022840"/>
    </source>
</evidence>
<dbReference type="SUPFAM" id="SSF52540">
    <property type="entry name" value="P-loop containing nucleoside triphosphate hydrolases"/>
    <property type="match status" value="1"/>
</dbReference>
<keyword evidence="4" id="KW-0410">Iron transport</keyword>
<dbReference type="OrthoDB" id="9802264at2"/>
<dbReference type="GO" id="GO:0016020">
    <property type="term" value="C:membrane"/>
    <property type="evidence" value="ECO:0007669"/>
    <property type="project" value="InterPro"/>
</dbReference>
<feature type="domain" description="ABC transporter" evidence="12">
    <location>
        <begin position="2"/>
        <end position="234"/>
    </location>
</feature>
<evidence type="ECO:0000256" key="3">
    <source>
        <dbReference type="ARBA" id="ARBA00022475"/>
    </source>
</evidence>
<evidence type="ECO:0000256" key="8">
    <source>
        <dbReference type="ARBA" id="ARBA00022967"/>
    </source>
</evidence>
<dbReference type="RefSeq" id="WP_145633536.1">
    <property type="nucleotide sequence ID" value="NZ_VIWP01000001.1"/>
</dbReference>
<dbReference type="Gene3D" id="3.40.50.300">
    <property type="entry name" value="P-loop containing nucleotide triphosphate hydrolases"/>
    <property type="match status" value="1"/>
</dbReference>
<dbReference type="SMART" id="SM00382">
    <property type="entry name" value="AAA"/>
    <property type="match status" value="1"/>
</dbReference>
<keyword evidence="9" id="KW-0408">Iron</keyword>
<gene>
    <name evidence="13" type="ORF">FHW37_1011102</name>
</gene>
<accession>A0A561R9K1</accession>
<keyword evidence="2" id="KW-0813">Transport</keyword>
<keyword evidence="14" id="KW-1185">Reference proteome</keyword>
<dbReference type="Pfam" id="PF00005">
    <property type="entry name" value="ABC_tran"/>
    <property type="match status" value="1"/>
</dbReference>
<evidence type="ECO:0000256" key="10">
    <source>
        <dbReference type="ARBA" id="ARBA00023065"/>
    </source>
</evidence>
<dbReference type="InterPro" id="IPR027417">
    <property type="entry name" value="P-loop_NTPase"/>
</dbReference>
<dbReference type="CDD" id="cd03259">
    <property type="entry name" value="ABC_Carb_Solutes_like"/>
    <property type="match status" value="1"/>
</dbReference>
<dbReference type="InterPro" id="IPR015853">
    <property type="entry name" value="ABC_transpr_FbpC"/>
</dbReference>
<dbReference type="PROSITE" id="PS00211">
    <property type="entry name" value="ABC_TRANSPORTER_1"/>
    <property type="match status" value="1"/>
</dbReference>
<dbReference type="GO" id="GO:0005524">
    <property type="term" value="F:ATP binding"/>
    <property type="evidence" value="ECO:0007669"/>
    <property type="project" value="UniProtKB-KW"/>
</dbReference>
<evidence type="ECO:0000256" key="2">
    <source>
        <dbReference type="ARBA" id="ARBA00022448"/>
    </source>
</evidence>
<evidence type="ECO:0000256" key="11">
    <source>
        <dbReference type="ARBA" id="ARBA00023136"/>
    </source>
</evidence>
<name>A0A561R9K1_9HYPH</name>
<evidence type="ECO:0000256" key="6">
    <source>
        <dbReference type="ARBA" id="ARBA00022741"/>
    </source>
</evidence>
<dbReference type="GO" id="GO:0015697">
    <property type="term" value="P:quaternary ammonium group transport"/>
    <property type="evidence" value="ECO:0007669"/>
    <property type="project" value="UniProtKB-ARBA"/>
</dbReference>
<organism evidence="13 14">
    <name type="scientific">Neorhizobium alkalisoli</name>
    <dbReference type="NCBI Taxonomy" id="528178"/>
    <lineage>
        <taxon>Bacteria</taxon>
        <taxon>Pseudomonadati</taxon>
        <taxon>Pseudomonadota</taxon>
        <taxon>Alphaproteobacteria</taxon>
        <taxon>Hyphomicrobiales</taxon>
        <taxon>Rhizobiaceae</taxon>
        <taxon>Rhizobium/Agrobacterium group</taxon>
        <taxon>Neorhizobium</taxon>
    </lineage>
</organism>
<evidence type="ECO:0000259" key="12">
    <source>
        <dbReference type="PROSITE" id="PS50893"/>
    </source>
</evidence>
<keyword evidence="8" id="KW-1278">Translocase</keyword>
<comment type="caution">
    <text evidence="13">The sequence shown here is derived from an EMBL/GenBank/DDBJ whole genome shotgun (WGS) entry which is preliminary data.</text>
</comment>
<dbReference type="Proteomes" id="UP000320653">
    <property type="component" value="Unassembled WGS sequence"/>
</dbReference>
<keyword evidence="5" id="KW-0997">Cell inner membrane</keyword>
<keyword evidence="3" id="KW-1003">Cell membrane</keyword>
<dbReference type="InterPro" id="IPR050093">
    <property type="entry name" value="ABC_SmlMolc_Importer"/>
</dbReference>
<keyword evidence="11" id="KW-0472">Membrane</keyword>
<evidence type="ECO:0000256" key="9">
    <source>
        <dbReference type="ARBA" id="ARBA00023004"/>
    </source>
</evidence>
<proteinExistence type="inferred from homology"/>
<comment type="similarity">
    <text evidence="1">Belongs to the ABC transporter superfamily.</text>
</comment>
<dbReference type="InterPro" id="IPR008995">
    <property type="entry name" value="Mo/tungstate-bd_C_term_dom"/>
</dbReference>
<evidence type="ECO:0000313" key="14">
    <source>
        <dbReference type="Proteomes" id="UP000320653"/>
    </source>
</evidence>
<protein>
    <submittedName>
        <fullName evidence="13">Iron(III) transport system ATP-binding protein/putative spermidine/putrescine transport system ATP-binding protein</fullName>
    </submittedName>
</protein>
<dbReference type="GO" id="GO:0015408">
    <property type="term" value="F:ABC-type ferric iron transporter activity"/>
    <property type="evidence" value="ECO:0007669"/>
    <property type="project" value="InterPro"/>
</dbReference>
<keyword evidence="6" id="KW-0547">Nucleotide-binding</keyword>
<dbReference type="FunFam" id="3.40.50.300:FF:000425">
    <property type="entry name" value="Probable ABC transporter, ATP-binding subunit"/>
    <property type="match status" value="1"/>
</dbReference>
<dbReference type="PROSITE" id="PS50893">
    <property type="entry name" value="ABC_TRANSPORTER_2"/>
    <property type="match status" value="1"/>
</dbReference>
<dbReference type="SUPFAM" id="SSF50331">
    <property type="entry name" value="MOP-like"/>
    <property type="match status" value="1"/>
</dbReference>
<dbReference type="AlphaFoldDB" id="A0A561R9K1"/>
<dbReference type="EMBL" id="VIWP01000001">
    <property type="protein sequence ID" value="TWF59296.1"/>
    <property type="molecule type" value="Genomic_DNA"/>
</dbReference>
<keyword evidence="10" id="KW-0406">Ion transport</keyword>
<dbReference type="InterPro" id="IPR003439">
    <property type="entry name" value="ABC_transporter-like_ATP-bd"/>
</dbReference>
<evidence type="ECO:0000256" key="4">
    <source>
        <dbReference type="ARBA" id="ARBA00022496"/>
    </source>
</evidence>
<evidence type="ECO:0000313" key="13">
    <source>
        <dbReference type="EMBL" id="TWF59296.1"/>
    </source>
</evidence>
<evidence type="ECO:0000256" key="5">
    <source>
        <dbReference type="ARBA" id="ARBA00022519"/>
    </source>
</evidence>
<dbReference type="PANTHER" id="PTHR42781">
    <property type="entry name" value="SPERMIDINE/PUTRESCINE IMPORT ATP-BINDING PROTEIN POTA"/>
    <property type="match status" value="1"/>
</dbReference>
<dbReference type="GO" id="GO:0016887">
    <property type="term" value="F:ATP hydrolysis activity"/>
    <property type="evidence" value="ECO:0007669"/>
    <property type="project" value="InterPro"/>
</dbReference>
<keyword evidence="7 13" id="KW-0067">ATP-binding</keyword>